<reference evidence="3" key="1">
    <citation type="journal article" date="2019" name="Int. J. Syst. Evol. Microbiol.">
        <title>The Global Catalogue of Microorganisms (GCM) 10K type strain sequencing project: providing services to taxonomists for standard genome sequencing and annotation.</title>
        <authorList>
            <consortium name="The Broad Institute Genomics Platform"/>
            <consortium name="The Broad Institute Genome Sequencing Center for Infectious Disease"/>
            <person name="Wu L."/>
            <person name="Ma J."/>
        </authorList>
    </citation>
    <scope>NUCLEOTIDE SEQUENCE [LARGE SCALE GENOMIC DNA]</scope>
    <source>
        <strain evidence="3">CGMCC 4.7020</strain>
    </source>
</reference>
<keyword evidence="3" id="KW-1185">Reference proteome</keyword>
<feature type="transmembrane region" description="Helical" evidence="1">
    <location>
        <begin position="42"/>
        <end position="62"/>
    </location>
</feature>
<evidence type="ECO:0008006" key="4">
    <source>
        <dbReference type="Google" id="ProtNLM"/>
    </source>
</evidence>
<dbReference type="EMBL" id="JBHTMM010000095">
    <property type="protein sequence ID" value="MFD1311911.1"/>
    <property type="molecule type" value="Genomic_DNA"/>
</dbReference>
<comment type="caution">
    <text evidence="2">The sequence shown here is derived from an EMBL/GenBank/DDBJ whole genome shotgun (WGS) entry which is preliminary data.</text>
</comment>
<keyword evidence="1" id="KW-0472">Membrane</keyword>
<dbReference type="RefSeq" id="WP_381330545.1">
    <property type="nucleotide sequence ID" value="NZ_JBHTMM010000095.1"/>
</dbReference>
<name>A0ABW3XSD2_9ACTN</name>
<evidence type="ECO:0000313" key="3">
    <source>
        <dbReference type="Proteomes" id="UP001597058"/>
    </source>
</evidence>
<protein>
    <recommendedName>
        <fullName evidence="4">DUF3592 domain-containing protein</fullName>
    </recommendedName>
</protein>
<accession>A0ABW3XSD2</accession>
<sequence length="241" mass="24779">MLRQRRLRTAAETHLMAYLRRTARGPAEFVGLPPWWLIGEGLLAGVLGAGAILGITFVGVWTGVPALADGEGGLVCAAALTLYLVLIGAGRALVGMVGLLAICLALRTPQAAAGVVLAERGRAQTVVVTSVENGGVVAGERGHYLCSVADHNGVPLKVRIWRGCERTTQPGDLLAVVYDPQGQLPSRGVDSGVGAPEPLGDLAGWAAALVGGCVVATARSYRLSRPAGAEMPTGRDGAEQC</sequence>
<dbReference type="Proteomes" id="UP001597058">
    <property type="component" value="Unassembled WGS sequence"/>
</dbReference>
<organism evidence="2 3">
    <name type="scientific">Streptomyces kaempferi</name>
    <dbReference type="NCBI Taxonomy" id="333725"/>
    <lineage>
        <taxon>Bacteria</taxon>
        <taxon>Bacillati</taxon>
        <taxon>Actinomycetota</taxon>
        <taxon>Actinomycetes</taxon>
        <taxon>Kitasatosporales</taxon>
        <taxon>Streptomycetaceae</taxon>
        <taxon>Streptomyces</taxon>
    </lineage>
</organism>
<keyword evidence="1" id="KW-1133">Transmembrane helix</keyword>
<feature type="transmembrane region" description="Helical" evidence="1">
    <location>
        <begin position="82"/>
        <end position="106"/>
    </location>
</feature>
<keyword evidence="1" id="KW-0812">Transmembrane</keyword>
<evidence type="ECO:0000313" key="2">
    <source>
        <dbReference type="EMBL" id="MFD1311911.1"/>
    </source>
</evidence>
<evidence type="ECO:0000256" key="1">
    <source>
        <dbReference type="SAM" id="Phobius"/>
    </source>
</evidence>
<gene>
    <name evidence="2" type="ORF">ACFQ5X_39705</name>
</gene>
<proteinExistence type="predicted"/>